<keyword evidence="1" id="KW-0732">Signal</keyword>
<dbReference type="EMBL" id="KV407455">
    <property type="protein sequence ID" value="KZF24997.1"/>
    <property type="molecule type" value="Genomic_DNA"/>
</dbReference>
<evidence type="ECO:0008006" key="4">
    <source>
        <dbReference type="Google" id="ProtNLM"/>
    </source>
</evidence>
<evidence type="ECO:0000256" key="1">
    <source>
        <dbReference type="SAM" id="SignalP"/>
    </source>
</evidence>
<reference evidence="2 3" key="1">
    <citation type="journal article" date="2016" name="Fungal Biol.">
        <title>The genome of Xylona heveae provides a window into fungal endophytism.</title>
        <authorList>
            <person name="Gazis R."/>
            <person name="Kuo A."/>
            <person name="Riley R."/>
            <person name="LaButti K."/>
            <person name="Lipzen A."/>
            <person name="Lin J."/>
            <person name="Amirebrahimi M."/>
            <person name="Hesse C.N."/>
            <person name="Spatafora J.W."/>
            <person name="Henrissat B."/>
            <person name="Hainaut M."/>
            <person name="Grigoriev I.V."/>
            <person name="Hibbett D.S."/>
        </authorList>
    </citation>
    <scope>NUCLEOTIDE SEQUENCE [LARGE SCALE GENOMIC DNA]</scope>
    <source>
        <strain evidence="2 3">TC161</strain>
    </source>
</reference>
<gene>
    <name evidence="2" type="ORF">L228DRAFT_243764</name>
</gene>
<sequence length="82" mass="9373">MFASPTTLTASMLWVLARTLAPGRRSYFPADVVVHSRPSLLIQFVEQNAWLGHLAIAPKTQSFSTSFPLLVWSKQWSKKKRW</sequence>
<dbReference type="AlphaFoldDB" id="A0A161TFX9"/>
<dbReference type="Proteomes" id="UP000076632">
    <property type="component" value="Unassembled WGS sequence"/>
</dbReference>
<accession>A0A161TFX9</accession>
<feature type="signal peptide" evidence="1">
    <location>
        <begin position="1"/>
        <end position="17"/>
    </location>
</feature>
<protein>
    <recommendedName>
        <fullName evidence="4">Secreted protein</fullName>
    </recommendedName>
</protein>
<dbReference type="InParanoid" id="A0A161TFX9"/>
<keyword evidence="3" id="KW-1185">Reference proteome</keyword>
<organism evidence="2 3">
    <name type="scientific">Xylona heveae (strain CBS 132557 / TC161)</name>
    <dbReference type="NCBI Taxonomy" id="1328760"/>
    <lineage>
        <taxon>Eukaryota</taxon>
        <taxon>Fungi</taxon>
        <taxon>Dikarya</taxon>
        <taxon>Ascomycota</taxon>
        <taxon>Pezizomycotina</taxon>
        <taxon>Xylonomycetes</taxon>
        <taxon>Xylonales</taxon>
        <taxon>Xylonaceae</taxon>
        <taxon>Xylona</taxon>
    </lineage>
</organism>
<feature type="chain" id="PRO_5007827058" description="Secreted protein" evidence="1">
    <location>
        <begin position="18"/>
        <end position="82"/>
    </location>
</feature>
<evidence type="ECO:0000313" key="3">
    <source>
        <dbReference type="Proteomes" id="UP000076632"/>
    </source>
</evidence>
<proteinExistence type="predicted"/>
<name>A0A161TFX9_XYLHT</name>
<dbReference type="GeneID" id="28896899"/>
<dbReference type="RefSeq" id="XP_018190552.1">
    <property type="nucleotide sequence ID" value="XM_018331762.1"/>
</dbReference>
<evidence type="ECO:0000313" key="2">
    <source>
        <dbReference type="EMBL" id="KZF24997.1"/>
    </source>
</evidence>